<keyword evidence="2" id="KW-0479">Metal-binding</keyword>
<organism evidence="7 8">
    <name type="scientific">Acanthoscelides obtectus</name>
    <name type="common">Bean weevil</name>
    <name type="synonym">Bruchus obtectus</name>
    <dbReference type="NCBI Taxonomy" id="200917"/>
    <lineage>
        <taxon>Eukaryota</taxon>
        <taxon>Metazoa</taxon>
        <taxon>Ecdysozoa</taxon>
        <taxon>Arthropoda</taxon>
        <taxon>Hexapoda</taxon>
        <taxon>Insecta</taxon>
        <taxon>Pterygota</taxon>
        <taxon>Neoptera</taxon>
        <taxon>Endopterygota</taxon>
        <taxon>Coleoptera</taxon>
        <taxon>Polyphaga</taxon>
        <taxon>Cucujiformia</taxon>
        <taxon>Chrysomeloidea</taxon>
        <taxon>Chrysomelidae</taxon>
        <taxon>Bruchinae</taxon>
        <taxon>Bruchini</taxon>
        <taxon>Acanthoscelides</taxon>
    </lineage>
</organism>
<protein>
    <recommendedName>
        <fullName evidence="6">HAT C-terminal dimerisation domain-containing protein</fullName>
    </recommendedName>
</protein>
<comment type="subcellular location">
    <subcellularLocation>
        <location evidence="1">Nucleus</location>
    </subcellularLocation>
</comment>
<dbReference type="Gene3D" id="1.10.10.1070">
    <property type="entry name" value="Zinc finger, BED domain-containing"/>
    <property type="match status" value="1"/>
</dbReference>
<dbReference type="AlphaFoldDB" id="A0A9P0M5D7"/>
<dbReference type="GO" id="GO:0005634">
    <property type="term" value="C:nucleus"/>
    <property type="evidence" value="ECO:0007669"/>
    <property type="project" value="UniProtKB-SubCell"/>
</dbReference>
<reference evidence="7" key="1">
    <citation type="submission" date="2022-03" db="EMBL/GenBank/DDBJ databases">
        <authorList>
            <person name="Sayadi A."/>
        </authorList>
    </citation>
    <scope>NUCLEOTIDE SEQUENCE</scope>
</reference>
<dbReference type="Proteomes" id="UP001152888">
    <property type="component" value="Unassembled WGS sequence"/>
</dbReference>
<evidence type="ECO:0000313" key="8">
    <source>
        <dbReference type="Proteomes" id="UP001152888"/>
    </source>
</evidence>
<comment type="caution">
    <text evidence="7">The sequence shown here is derived from an EMBL/GenBank/DDBJ whole genome shotgun (WGS) entry which is preliminary data.</text>
</comment>
<dbReference type="SUPFAM" id="SSF53098">
    <property type="entry name" value="Ribonuclease H-like"/>
    <property type="match status" value="1"/>
</dbReference>
<evidence type="ECO:0000256" key="1">
    <source>
        <dbReference type="ARBA" id="ARBA00004123"/>
    </source>
</evidence>
<dbReference type="InterPro" id="IPR012337">
    <property type="entry name" value="RNaseH-like_sf"/>
</dbReference>
<evidence type="ECO:0000256" key="5">
    <source>
        <dbReference type="ARBA" id="ARBA00023242"/>
    </source>
</evidence>
<sequence length="570" mass="64817">MESAVDNHPSTSKQTQIACQANAPIRITQTKVDSFSNILQTKISARQKNKIDRKLLYLCVKDLQPFSIVADTGFREFVAALNPSYQLPERRIISKTLIPALYEECLTNTKNLISTGKTFCVTTDGWTSTNNTNTSYVAVTAHFLNKEFNLISVLLECSAFEKGHTAENLAAFLLKAATKWDIQDKIVFAVSDNAANIQKALQLVKWKNMGCVAHTLNLIVKDGLKNERITLILEKVREIVRYFKKSTISNNKLLRYQENTGIETPLKVILDVATRWNSTYYMLERFIRLEEAIKSTVAIIDKELPVINVEEWNIIKELCLVLKPFEDASRALSGDTYCTTSLVIPICSGLQNVFVKLVNQKRFTATVNNVVEVWYSGLQERLGNIQRSGTLSNSTFLDPKFKDIAFFDKTAAENTKKRLIELIARKIREDNSELGNHVTESLVNESKSSLNQEEDGELSIWGNFDKIVASAQPKGTFTSRAIIEMQRYLEEEIIPRTSNSFLWWREHRQMLPYLSKIAQEQLCNLATSVPCERLFSKAGQVISDRRTRLSTKNVEMLLFLNSNMKYMADI</sequence>
<proteinExistence type="predicted"/>
<dbReference type="OrthoDB" id="10060245at2759"/>
<keyword evidence="4" id="KW-0862">Zinc</keyword>
<dbReference type="GO" id="GO:0046983">
    <property type="term" value="F:protein dimerization activity"/>
    <property type="evidence" value="ECO:0007669"/>
    <property type="project" value="InterPro"/>
</dbReference>
<keyword evidence="3" id="KW-0863">Zinc-finger</keyword>
<feature type="domain" description="HAT C-terminal dimerisation" evidence="6">
    <location>
        <begin position="484"/>
        <end position="564"/>
    </location>
</feature>
<dbReference type="PANTHER" id="PTHR46481">
    <property type="entry name" value="ZINC FINGER BED DOMAIN-CONTAINING PROTEIN 4"/>
    <property type="match status" value="1"/>
</dbReference>
<dbReference type="InterPro" id="IPR052035">
    <property type="entry name" value="ZnF_BED_domain_contain"/>
</dbReference>
<dbReference type="InterPro" id="IPR008906">
    <property type="entry name" value="HATC_C_dom"/>
</dbReference>
<evidence type="ECO:0000313" key="7">
    <source>
        <dbReference type="EMBL" id="CAH2007558.1"/>
    </source>
</evidence>
<dbReference type="SUPFAM" id="SSF140996">
    <property type="entry name" value="Hermes dimerisation domain"/>
    <property type="match status" value="1"/>
</dbReference>
<dbReference type="EMBL" id="CAKOFQ010007756">
    <property type="protein sequence ID" value="CAH2007558.1"/>
    <property type="molecule type" value="Genomic_DNA"/>
</dbReference>
<evidence type="ECO:0000256" key="2">
    <source>
        <dbReference type="ARBA" id="ARBA00022723"/>
    </source>
</evidence>
<evidence type="ECO:0000256" key="4">
    <source>
        <dbReference type="ARBA" id="ARBA00022833"/>
    </source>
</evidence>
<name>A0A9P0M5D7_ACAOB</name>
<dbReference type="PANTHER" id="PTHR46481:SF10">
    <property type="entry name" value="ZINC FINGER BED DOMAIN-CONTAINING PROTEIN 39"/>
    <property type="match status" value="1"/>
</dbReference>
<gene>
    <name evidence="7" type="ORF">ACAOBT_LOCUS29722</name>
</gene>
<dbReference type="Pfam" id="PF05699">
    <property type="entry name" value="Dimer_Tnp_hAT"/>
    <property type="match status" value="1"/>
</dbReference>
<evidence type="ECO:0000256" key="3">
    <source>
        <dbReference type="ARBA" id="ARBA00022771"/>
    </source>
</evidence>
<keyword evidence="8" id="KW-1185">Reference proteome</keyword>
<accession>A0A9P0M5D7</accession>
<keyword evidence="5" id="KW-0539">Nucleus</keyword>
<dbReference type="GO" id="GO:0008270">
    <property type="term" value="F:zinc ion binding"/>
    <property type="evidence" value="ECO:0007669"/>
    <property type="project" value="UniProtKB-KW"/>
</dbReference>
<evidence type="ECO:0000259" key="6">
    <source>
        <dbReference type="Pfam" id="PF05699"/>
    </source>
</evidence>